<comment type="catalytic activity">
    <reaction evidence="6">
        <text>N-terminal N-formyl-L-methionyl-[peptide] + H2O = N-terminal L-methionyl-[peptide] + formate</text>
        <dbReference type="Rhea" id="RHEA:24420"/>
        <dbReference type="Rhea" id="RHEA-COMP:10639"/>
        <dbReference type="Rhea" id="RHEA-COMP:10640"/>
        <dbReference type="ChEBI" id="CHEBI:15377"/>
        <dbReference type="ChEBI" id="CHEBI:15740"/>
        <dbReference type="ChEBI" id="CHEBI:49298"/>
        <dbReference type="ChEBI" id="CHEBI:64731"/>
        <dbReference type="EC" id="3.5.1.88"/>
    </reaction>
</comment>
<organism evidence="7 9">
    <name type="scientific">Xanthobacter flavus</name>
    <dbReference type="NCBI Taxonomy" id="281"/>
    <lineage>
        <taxon>Bacteria</taxon>
        <taxon>Pseudomonadati</taxon>
        <taxon>Pseudomonadota</taxon>
        <taxon>Alphaproteobacteria</taxon>
        <taxon>Hyphomicrobiales</taxon>
        <taxon>Xanthobacteraceae</taxon>
        <taxon>Xanthobacter</taxon>
    </lineage>
</organism>
<evidence type="ECO:0000313" key="10">
    <source>
        <dbReference type="Proteomes" id="UP001245370"/>
    </source>
</evidence>
<dbReference type="Proteomes" id="UP001144397">
    <property type="component" value="Unassembled WGS sequence"/>
</dbReference>
<evidence type="ECO:0000256" key="6">
    <source>
        <dbReference type="HAMAP-Rule" id="MF_00163"/>
    </source>
</evidence>
<dbReference type="GO" id="GO:0042586">
    <property type="term" value="F:peptide deformylase activity"/>
    <property type="evidence" value="ECO:0007669"/>
    <property type="project" value="UniProtKB-UniRule"/>
</dbReference>
<keyword evidence="10" id="KW-1185">Reference proteome</keyword>
<dbReference type="GO" id="GO:0006412">
    <property type="term" value="P:translation"/>
    <property type="evidence" value="ECO:0007669"/>
    <property type="project" value="UniProtKB-UniRule"/>
</dbReference>
<dbReference type="GO" id="GO:0046872">
    <property type="term" value="F:metal ion binding"/>
    <property type="evidence" value="ECO:0007669"/>
    <property type="project" value="UniProtKB-KW"/>
</dbReference>
<dbReference type="InterPro" id="IPR023635">
    <property type="entry name" value="Peptide_deformylase"/>
</dbReference>
<protein>
    <recommendedName>
        <fullName evidence="6">Peptide deformylase</fullName>
        <shortName evidence="6">PDF</shortName>
        <ecNumber evidence="6">3.5.1.88</ecNumber>
    </recommendedName>
    <alternativeName>
        <fullName evidence="6">Polypeptide deformylase</fullName>
    </alternativeName>
</protein>
<proteinExistence type="inferred from homology"/>
<gene>
    <name evidence="6 7" type="primary">def</name>
    <name evidence="8" type="ORF">GGQ86_001362</name>
    <name evidence="7" type="ORF">XFLAVUS301_08490</name>
</gene>
<reference evidence="7" key="1">
    <citation type="submission" date="2022-12" db="EMBL/GenBank/DDBJ databases">
        <title>Reference genome sequencing for broad-spectrum identification of bacterial and archaeal isolates by mass spectrometry.</title>
        <authorList>
            <person name="Sekiguchi Y."/>
            <person name="Tourlousse D.M."/>
        </authorList>
    </citation>
    <scope>NUCLEOTIDE SEQUENCE</scope>
    <source>
        <strain evidence="7">301</strain>
    </source>
</reference>
<accession>A0A9W6CIT9</accession>
<feature type="binding site" evidence="6">
    <location>
        <position position="94"/>
    </location>
    <ligand>
        <name>Fe cation</name>
        <dbReference type="ChEBI" id="CHEBI:24875"/>
    </ligand>
</feature>
<evidence type="ECO:0000313" key="9">
    <source>
        <dbReference type="Proteomes" id="UP001144397"/>
    </source>
</evidence>
<evidence type="ECO:0000313" key="8">
    <source>
        <dbReference type="EMBL" id="MDR6332898.1"/>
    </source>
</evidence>
<evidence type="ECO:0000256" key="2">
    <source>
        <dbReference type="ARBA" id="ARBA00022723"/>
    </source>
</evidence>
<dbReference type="PIRSF" id="PIRSF004749">
    <property type="entry name" value="Pep_def"/>
    <property type="match status" value="1"/>
</dbReference>
<comment type="caution">
    <text evidence="7">The sequence shown here is derived from an EMBL/GenBank/DDBJ whole genome shotgun (WGS) entry which is preliminary data.</text>
</comment>
<dbReference type="EC" id="3.5.1.88" evidence="6"/>
<dbReference type="NCBIfam" id="TIGR00079">
    <property type="entry name" value="pept_deformyl"/>
    <property type="match status" value="1"/>
</dbReference>
<dbReference type="CDD" id="cd00487">
    <property type="entry name" value="Pep_deformylase"/>
    <property type="match status" value="1"/>
</dbReference>
<evidence type="ECO:0000256" key="1">
    <source>
        <dbReference type="ARBA" id="ARBA00010759"/>
    </source>
</evidence>
<reference evidence="8 10" key="2">
    <citation type="submission" date="2023-07" db="EMBL/GenBank/DDBJ databases">
        <title>Genomic Encyclopedia of Type Strains, Phase IV (KMG-IV): sequencing the most valuable type-strain genomes for metagenomic binning, comparative biology and taxonomic classification.</title>
        <authorList>
            <person name="Goeker M."/>
        </authorList>
    </citation>
    <scope>NUCLEOTIDE SEQUENCE [LARGE SCALE GENOMIC DNA]</scope>
    <source>
        <strain evidence="8 10">DSM 338</strain>
    </source>
</reference>
<dbReference type="PRINTS" id="PR01576">
    <property type="entry name" value="PDEFORMYLASE"/>
</dbReference>
<dbReference type="HAMAP" id="MF_00163">
    <property type="entry name" value="Pep_deformylase"/>
    <property type="match status" value="1"/>
</dbReference>
<dbReference type="EMBL" id="JAVDPY010000002">
    <property type="protein sequence ID" value="MDR6332898.1"/>
    <property type="molecule type" value="Genomic_DNA"/>
</dbReference>
<feature type="binding site" evidence="6">
    <location>
        <position position="140"/>
    </location>
    <ligand>
        <name>Fe cation</name>
        <dbReference type="ChEBI" id="CHEBI:24875"/>
    </ligand>
</feature>
<evidence type="ECO:0000313" key="7">
    <source>
        <dbReference type="EMBL" id="GLI21175.1"/>
    </source>
</evidence>
<feature type="binding site" evidence="6">
    <location>
        <position position="136"/>
    </location>
    <ligand>
        <name>Fe cation</name>
        <dbReference type="ChEBI" id="CHEBI:24875"/>
    </ligand>
</feature>
<dbReference type="InterPro" id="IPR036821">
    <property type="entry name" value="Peptide_deformylase_sf"/>
</dbReference>
<dbReference type="Proteomes" id="UP001245370">
    <property type="component" value="Unassembled WGS sequence"/>
</dbReference>
<comment type="similarity">
    <text evidence="1 6">Belongs to the polypeptide deformylase family.</text>
</comment>
<feature type="active site" evidence="6">
    <location>
        <position position="137"/>
    </location>
</feature>
<keyword evidence="2 6" id="KW-0479">Metal-binding</keyword>
<keyword evidence="4 6" id="KW-0648">Protein biosynthesis</keyword>
<comment type="cofactor">
    <cofactor evidence="6">
        <name>Fe(2+)</name>
        <dbReference type="ChEBI" id="CHEBI:29033"/>
    </cofactor>
    <text evidence="6">Binds 1 Fe(2+) ion.</text>
</comment>
<name>A0A9W6CIT9_XANFL</name>
<dbReference type="EMBL" id="BSDO01000001">
    <property type="protein sequence ID" value="GLI21175.1"/>
    <property type="molecule type" value="Genomic_DNA"/>
</dbReference>
<dbReference type="Pfam" id="PF01327">
    <property type="entry name" value="Pep_deformylase"/>
    <property type="match status" value="1"/>
</dbReference>
<sequence length="172" mass="19353">MTIRPILIIPEPKLRTLSTPVETIDSEVRKLVEDMFETMYDAPGIGLAAIQVGVQRRVITIDVARDGENKKPIALINPEIIAASEETSVYSEGCLSIPEYYEEVERPAKVAVRFLDIEGKTREVEAEGLFATCVQHEIDHLNGVLFIDHISKLKRDRVIKKFTKQAKHKAEA</sequence>
<evidence type="ECO:0000256" key="5">
    <source>
        <dbReference type="ARBA" id="ARBA00023004"/>
    </source>
</evidence>
<dbReference type="AlphaFoldDB" id="A0A9W6CIT9"/>
<keyword evidence="5 6" id="KW-0408">Iron</keyword>
<keyword evidence="3 6" id="KW-0378">Hydrolase</keyword>
<dbReference type="NCBIfam" id="NF001159">
    <property type="entry name" value="PRK00150.1-3"/>
    <property type="match status" value="1"/>
</dbReference>
<dbReference type="GeneID" id="95761643"/>
<dbReference type="SUPFAM" id="SSF56420">
    <property type="entry name" value="Peptide deformylase"/>
    <property type="match status" value="1"/>
</dbReference>
<dbReference type="RefSeq" id="WP_229643429.1">
    <property type="nucleotide sequence ID" value="NZ_BSDO01000001.1"/>
</dbReference>
<dbReference type="PANTHER" id="PTHR10458:SF22">
    <property type="entry name" value="PEPTIDE DEFORMYLASE"/>
    <property type="match status" value="1"/>
</dbReference>
<comment type="function">
    <text evidence="6">Removes the formyl group from the N-terminal Met of newly synthesized proteins. Requires at least a dipeptide for an efficient rate of reaction. N-terminal L-methionine is a prerequisite for activity but the enzyme has broad specificity at other positions.</text>
</comment>
<evidence type="ECO:0000256" key="4">
    <source>
        <dbReference type="ARBA" id="ARBA00022917"/>
    </source>
</evidence>
<evidence type="ECO:0000256" key="3">
    <source>
        <dbReference type="ARBA" id="ARBA00022801"/>
    </source>
</evidence>
<dbReference type="FunFam" id="3.90.45.10:FF:000001">
    <property type="entry name" value="Peptide deformylase"/>
    <property type="match status" value="1"/>
</dbReference>
<dbReference type="Gene3D" id="3.90.45.10">
    <property type="entry name" value="Peptide deformylase"/>
    <property type="match status" value="1"/>
</dbReference>
<dbReference type="PANTHER" id="PTHR10458">
    <property type="entry name" value="PEPTIDE DEFORMYLASE"/>
    <property type="match status" value="1"/>
</dbReference>